<evidence type="ECO:0000313" key="2">
    <source>
        <dbReference type="Proteomes" id="UP000219369"/>
    </source>
</evidence>
<protein>
    <submittedName>
        <fullName evidence="1">Uncharacterized protein</fullName>
    </submittedName>
</protein>
<dbReference type="AlphaFoldDB" id="A0A2H3TU66"/>
<name>A0A2H3TU66_FUSOX</name>
<reference evidence="2" key="1">
    <citation type="submission" date="2016-09" db="EMBL/GenBank/DDBJ databases">
        <authorList>
            <person name="Guldener U."/>
        </authorList>
    </citation>
    <scope>NUCLEOTIDE SEQUENCE [LARGE SCALE GENOMIC DNA]</scope>
    <source>
        <strain evidence="2">V64-1</strain>
    </source>
</reference>
<sequence>MIQLKAHKKHKLSCFNSYKRLRKEIREGSVEDSVLASIVYFAYDAYIHSCNQTPHQKDVPRAERMFLLNDEKEAIKKVKGNPA</sequence>
<accession>A0A2H3TU66</accession>
<dbReference type="Proteomes" id="UP000219369">
    <property type="component" value="Unassembled WGS sequence"/>
</dbReference>
<dbReference type="EMBL" id="FMJY01000010">
    <property type="protein sequence ID" value="SCO92173.1"/>
    <property type="molecule type" value="Genomic_DNA"/>
</dbReference>
<proteinExistence type="predicted"/>
<organism evidence="1 2">
    <name type="scientific">Fusarium oxysporum</name>
    <name type="common">Fusarium vascular wilt</name>
    <dbReference type="NCBI Taxonomy" id="5507"/>
    <lineage>
        <taxon>Eukaryota</taxon>
        <taxon>Fungi</taxon>
        <taxon>Dikarya</taxon>
        <taxon>Ascomycota</taxon>
        <taxon>Pezizomycotina</taxon>
        <taxon>Sordariomycetes</taxon>
        <taxon>Hypocreomycetidae</taxon>
        <taxon>Hypocreales</taxon>
        <taxon>Nectriaceae</taxon>
        <taxon>Fusarium</taxon>
        <taxon>Fusarium oxysporum species complex</taxon>
    </lineage>
</organism>
<evidence type="ECO:0000313" key="1">
    <source>
        <dbReference type="EMBL" id="SCO92173.1"/>
    </source>
</evidence>
<gene>
    <name evidence="1" type="ORF">FRV6_16301</name>
</gene>